<organism evidence="1 2">
    <name type="scientific">Streptomyces pratisoli</name>
    <dbReference type="NCBI Taxonomy" id="3139917"/>
    <lineage>
        <taxon>Bacteria</taxon>
        <taxon>Bacillati</taxon>
        <taxon>Actinomycetota</taxon>
        <taxon>Actinomycetes</taxon>
        <taxon>Kitasatosporales</taxon>
        <taxon>Streptomycetaceae</taxon>
        <taxon>Streptomyces</taxon>
    </lineage>
</organism>
<dbReference type="Proteomes" id="UP001375539">
    <property type="component" value="Unassembled WGS sequence"/>
</dbReference>
<proteinExistence type="predicted"/>
<keyword evidence="2" id="KW-1185">Reference proteome</keyword>
<evidence type="ECO:0000313" key="1">
    <source>
        <dbReference type="EMBL" id="MEJ8659250.1"/>
    </source>
</evidence>
<evidence type="ECO:0000313" key="2">
    <source>
        <dbReference type="Proteomes" id="UP001375539"/>
    </source>
</evidence>
<dbReference type="EMBL" id="JBBKAI010000002">
    <property type="protein sequence ID" value="MEJ8659250.1"/>
    <property type="molecule type" value="Genomic_DNA"/>
</dbReference>
<protein>
    <submittedName>
        <fullName evidence="1">DUF6350 family protein</fullName>
    </submittedName>
</protein>
<gene>
    <name evidence="1" type="ORF">WKI58_22495</name>
</gene>
<name>A0ACC6QLS3_9ACTN</name>
<reference evidence="1" key="1">
    <citation type="submission" date="2024-03" db="EMBL/GenBank/DDBJ databases">
        <title>Novel Streptomyces species of biotechnological and ecological value are a feature of Machair soil.</title>
        <authorList>
            <person name="Prole J.R."/>
            <person name="Goodfellow M."/>
            <person name="Allenby N."/>
            <person name="Ward A.C."/>
        </authorList>
    </citation>
    <scope>NUCLEOTIDE SEQUENCE</scope>
    <source>
        <strain evidence="1">MS1.AVA.4</strain>
    </source>
</reference>
<accession>A0ACC6QLS3</accession>
<comment type="caution">
    <text evidence="1">The sequence shown here is derived from an EMBL/GenBank/DDBJ whole genome shotgun (WGS) entry which is preliminary data.</text>
</comment>
<sequence length="620" mass="61087">MARVTQTTDHSLPFAAVRGGRSAAALVTSLVRGAIAAGLGLGAIAALVMVMWISSPYPDSGPGGALHVAAGLWLLAHGTELVRADTLSGVPAPVGLVPMLLAAAPLVLTHRAARDSIEAVEDWRQPSAAVAVCGVTCGYLLVGAAAALYSLGGALAAKPLSAALHLPVVATLSAAAGVWTAHGRPLGPLPAWLPEGMRVALFRTRVLVALRSAGAAVAVLLGGGALLVGASLVWHAEAAQESFLLLANDWQGRCALLLLVLALMPNAAVWAAAYGLGPGFALGTGATATPLGLAGDPALPAFPLLAAVPANGAGTPLSWATVVMPLAAGAAVAWCTVPGTEVARTAGPGSRRETALTALLGAAVCGALMALLASAAGGALGTGALAAFGPSWWLTGPAAFLWTAAVGVPVALALHVWRFRDTDRHLRVPRWSAIKQASGGLMAAFPFPFPSPSAPAVPVPEVPPRPADPPVAGSGSGSMSESESGSAPEPRPAVPEPSSAPSAGPSKDAAPDSDGSDGSDGRADGSATPVSPVSADPLASPAGSVGLLGLGAWSGLSGLRPQEPAAAPSPRAPIPVGQGGTDRADAAAPAEPADAAETGPPVKDSDDPVGKALHTEPHDA</sequence>